<dbReference type="PROSITE" id="PS01358">
    <property type="entry name" value="ZF_RANBP2_1"/>
    <property type="match status" value="2"/>
</dbReference>
<feature type="region of interest" description="Disordered" evidence="9">
    <location>
        <begin position="110"/>
        <end position="208"/>
    </location>
</feature>
<keyword evidence="12" id="KW-1185">Reference proteome</keyword>
<feature type="domain" description="RanBP2-type" evidence="10">
    <location>
        <begin position="62"/>
        <end position="91"/>
    </location>
</feature>
<evidence type="ECO:0000256" key="4">
    <source>
        <dbReference type="ARBA" id="ARBA00022771"/>
    </source>
</evidence>
<dbReference type="PANTHER" id="PTHR12999:SF17">
    <property type="entry name" value="ZINC FINGER RAN-BINDING DOMAIN-CONTAINING PROTEIN 2"/>
    <property type="match status" value="1"/>
</dbReference>
<dbReference type="GO" id="GO:0005634">
    <property type="term" value="C:nucleus"/>
    <property type="evidence" value="ECO:0007669"/>
    <property type="project" value="UniProtKB-SubCell"/>
</dbReference>
<dbReference type="AlphaFoldDB" id="A0A0V1FD53"/>
<comment type="subcellular location">
    <subcellularLocation>
        <location evidence="1">Nucleus</location>
    </subcellularLocation>
</comment>
<keyword evidence="3" id="KW-0677">Repeat</keyword>
<evidence type="ECO:0000256" key="6">
    <source>
        <dbReference type="ARBA" id="ARBA00022884"/>
    </source>
</evidence>
<keyword evidence="5" id="KW-0862">Zinc</keyword>
<accession>A0A0V1FD53</accession>
<evidence type="ECO:0000256" key="2">
    <source>
        <dbReference type="ARBA" id="ARBA00022723"/>
    </source>
</evidence>
<evidence type="ECO:0000256" key="8">
    <source>
        <dbReference type="PROSITE-ProRule" id="PRU00322"/>
    </source>
</evidence>
<keyword evidence="2" id="KW-0479">Metal-binding</keyword>
<evidence type="ECO:0000256" key="3">
    <source>
        <dbReference type="ARBA" id="ARBA00022737"/>
    </source>
</evidence>
<proteinExistence type="predicted"/>
<evidence type="ECO:0000256" key="9">
    <source>
        <dbReference type="SAM" id="MobiDB-lite"/>
    </source>
</evidence>
<dbReference type="GO" id="GO:0003723">
    <property type="term" value="F:RNA binding"/>
    <property type="evidence" value="ECO:0007669"/>
    <property type="project" value="UniProtKB-KW"/>
</dbReference>
<dbReference type="Gene3D" id="4.10.1060.10">
    <property type="entry name" value="Zinc finger, RanBP2-type"/>
    <property type="match status" value="2"/>
</dbReference>
<organism evidence="11 12">
    <name type="scientific">Trichinella pseudospiralis</name>
    <name type="common">Parasitic roundworm</name>
    <dbReference type="NCBI Taxonomy" id="6337"/>
    <lineage>
        <taxon>Eukaryota</taxon>
        <taxon>Metazoa</taxon>
        <taxon>Ecdysozoa</taxon>
        <taxon>Nematoda</taxon>
        <taxon>Enoplea</taxon>
        <taxon>Dorylaimia</taxon>
        <taxon>Trichinellida</taxon>
        <taxon>Trichinellidae</taxon>
        <taxon>Trichinella</taxon>
    </lineage>
</organism>
<evidence type="ECO:0000313" key="11">
    <source>
        <dbReference type="EMBL" id="KRY83743.1"/>
    </source>
</evidence>
<feature type="compositionally biased region" description="Acidic residues" evidence="9">
    <location>
        <begin position="172"/>
        <end position="199"/>
    </location>
</feature>
<evidence type="ECO:0000256" key="1">
    <source>
        <dbReference type="ARBA" id="ARBA00004123"/>
    </source>
</evidence>
<evidence type="ECO:0000256" key="7">
    <source>
        <dbReference type="ARBA" id="ARBA00023242"/>
    </source>
</evidence>
<dbReference type="SUPFAM" id="SSF90209">
    <property type="entry name" value="Ran binding protein zinc finger-like"/>
    <property type="match status" value="2"/>
</dbReference>
<feature type="domain" description="RanBP2-type" evidence="10">
    <location>
        <begin position="9"/>
        <end position="40"/>
    </location>
</feature>
<dbReference type="OrthoDB" id="1878647at2759"/>
<dbReference type="GO" id="GO:0008270">
    <property type="term" value="F:zinc ion binding"/>
    <property type="evidence" value="ECO:0007669"/>
    <property type="project" value="UniProtKB-KW"/>
</dbReference>
<name>A0A0V1FD53_TRIPS</name>
<comment type="caution">
    <text evidence="11">The sequence shown here is derived from an EMBL/GenBank/DDBJ whole genome shotgun (WGS) entry which is preliminary data.</text>
</comment>
<dbReference type="InterPro" id="IPR001876">
    <property type="entry name" value="Znf_RanBP2"/>
</dbReference>
<dbReference type="Proteomes" id="UP000054995">
    <property type="component" value="Unassembled WGS sequence"/>
</dbReference>
<dbReference type="EMBL" id="JYDT01000132">
    <property type="protein sequence ID" value="KRY83743.1"/>
    <property type="molecule type" value="Genomic_DNA"/>
</dbReference>
<gene>
    <name evidence="11" type="primary">ZRANB2</name>
    <name evidence="11" type="ORF">T4D_17177</name>
</gene>
<sequence length="371" mass="41912">MSTSRPVLREGEWACVDARCSYINSIQYSSCQACGRRKPRGKGTVGQAIGKDAAEKSKGLFEAEDWCCSKCGNINWARRATCNICNAKKFAEVEARTGYGGGYMDRQQVEYIPRNESEEEYDEFGRLKGKRKRMNEKHDSGYENLDEKKGKMEKNDKERPEEEYTNKGYEIEREEEEEEKEEEEKEEEEEEDDDDDEDGDLSKYQLGQGDFEKPVSSYITVVKFCQSEKGAVEVPRGRGEKAVGLKIVLHHHQDLDQARILRLLETVLPAVINHAVGLQVPTGPVQLVHDVHHRLLREAEVVPALVATVIHLESTAVICIVAKRSTEVPPLLVLNRQDLVSVANLHIQVRLVEIRTVTVDIDDIGDAENGI</sequence>
<protein>
    <submittedName>
        <fullName evidence="11">Zinc finger Ran-binding domain-containing protein 2</fullName>
    </submittedName>
</protein>
<keyword evidence="4 8" id="KW-0863">Zinc-finger</keyword>
<dbReference type="InterPro" id="IPR036443">
    <property type="entry name" value="Znf_RanBP2_sf"/>
</dbReference>
<keyword evidence="6" id="KW-0694">RNA-binding</keyword>
<dbReference type="FunFam" id="4.10.1060.10:FF:000004">
    <property type="entry name" value="Zinc finger Ran-binding domain-containing protein 2"/>
    <property type="match status" value="1"/>
</dbReference>
<reference evidence="11 12" key="1">
    <citation type="submission" date="2015-01" db="EMBL/GenBank/DDBJ databases">
        <title>Evolution of Trichinella species and genotypes.</title>
        <authorList>
            <person name="Korhonen P.K."/>
            <person name="Edoardo P."/>
            <person name="Giuseppe L.R."/>
            <person name="Gasser R.B."/>
        </authorList>
    </citation>
    <scope>NUCLEOTIDE SEQUENCE [LARGE SCALE GENOMIC DNA]</scope>
    <source>
        <strain evidence="11">ISS470</strain>
    </source>
</reference>
<evidence type="ECO:0000313" key="12">
    <source>
        <dbReference type="Proteomes" id="UP000054995"/>
    </source>
</evidence>
<evidence type="ECO:0000259" key="10">
    <source>
        <dbReference type="PROSITE" id="PS50199"/>
    </source>
</evidence>
<keyword evidence="7" id="KW-0539">Nucleus</keyword>
<dbReference type="GO" id="GO:0001530">
    <property type="term" value="F:lipopolysaccharide binding"/>
    <property type="evidence" value="ECO:0007669"/>
    <property type="project" value="TreeGrafter"/>
</dbReference>
<dbReference type="PANTHER" id="PTHR12999">
    <property type="entry name" value="ZINC FINGER RAN-BINDING DOMAIN-CONTAINING PROTEIN 2 ZRANB2-RELATED"/>
    <property type="match status" value="1"/>
</dbReference>
<dbReference type="SMART" id="SM00547">
    <property type="entry name" value="ZnF_RBZ"/>
    <property type="match status" value="2"/>
</dbReference>
<evidence type="ECO:0000256" key="5">
    <source>
        <dbReference type="ARBA" id="ARBA00022833"/>
    </source>
</evidence>
<dbReference type="PROSITE" id="PS50199">
    <property type="entry name" value="ZF_RANBP2_2"/>
    <property type="match status" value="2"/>
</dbReference>
<feature type="compositionally biased region" description="Basic and acidic residues" evidence="9">
    <location>
        <begin position="136"/>
        <end position="171"/>
    </location>
</feature>